<dbReference type="Pfam" id="PF02565">
    <property type="entry name" value="RecO_C"/>
    <property type="match status" value="1"/>
</dbReference>
<comment type="caution">
    <text evidence="9">The sequence shown here is derived from an EMBL/GenBank/DDBJ whole genome shotgun (WGS) entry which is preliminary data.</text>
</comment>
<dbReference type="GO" id="GO:0006302">
    <property type="term" value="P:double-strand break repair"/>
    <property type="evidence" value="ECO:0007669"/>
    <property type="project" value="TreeGrafter"/>
</dbReference>
<feature type="domain" description="DNA replication/recombination mediator RecO N-terminal" evidence="8">
    <location>
        <begin position="1"/>
        <end position="78"/>
    </location>
</feature>
<dbReference type="Gene3D" id="1.20.1440.120">
    <property type="entry name" value="Recombination protein O, C-terminal domain"/>
    <property type="match status" value="1"/>
</dbReference>
<evidence type="ECO:0000256" key="7">
    <source>
        <dbReference type="HAMAP-Rule" id="MF_00201"/>
    </source>
</evidence>
<dbReference type="PANTHER" id="PTHR33991">
    <property type="entry name" value="DNA REPAIR PROTEIN RECO"/>
    <property type="match status" value="1"/>
</dbReference>
<evidence type="ECO:0000256" key="4">
    <source>
        <dbReference type="ARBA" id="ARBA00023172"/>
    </source>
</evidence>
<evidence type="ECO:0000256" key="2">
    <source>
        <dbReference type="ARBA" id="ARBA00021310"/>
    </source>
</evidence>
<dbReference type="InterPro" id="IPR022572">
    <property type="entry name" value="DNA_rep/recomb_RecO_N"/>
</dbReference>
<evidence type="ECO:0000259" key="8">
    <source>
        <dbReference type="Pfam" id="PF11967"/>
    </source>
</evidence>
<accession>A0A154BST8</accession>
<dbReference type="GO" id="GO:0043590">
    <property type="term" value="C:bacterial nucleoid"/>
    <property type="evidence" value="ECO:0007669"/>
    <property type="project" value="TreeGrafter"/>
</dbReference>
<keyword evidence="4 7" id="KW-0233">DNA recombination</keyword>
<dbReference type="SUPFAM" id="SSF57863">
    <property type="entry name" value="ArfGap/RecO-like zinc finger"/>
    <property type="match status" value="1"/>
</dbReference>
<dbReference type="InterPro" id="IPR037278">
    <property type="entry name" value="ARFGAP/RecO"/>
</dbReference>
<evidence type="ECO:0000256" key="5">
    <source>
        <dbReference type="ARBA" id="ARBA00023204"/>
    </source>
</evidence>
<dbReference type="EMBL" id="LSGP01000013">
    <property type="protein sequence ID" value="KYZ77036.1"/>
    <property type="molecule type" value="Genomic_DNA"/>
</dbReference>
<dbReference type="InterPro" id="IPR012340">
    <property type="entry name" value="NA-bd_OB-fold"/>
</dbReference>
<dbReference type="InterPro" id="IPR042242">
    <property type="entry name" value="RecO_C"/>
</dbReference>
<dbReference type="InterPro" id="IPR003717">
    <property type="entry name" value="RecO"/>
</dbReference>
<evidence type="ECO:0000256" key="1">
    <source>
        <dbReference type="ARBA" id="ARBA00007452"/>
    </source>
</evidence>
<sequence length="246" mass="27308">MKQYQAEAIVLGIRDWQGADKIVTLFTREFGKITALAFGLRQARNQLSGCIQLFSHIDVVLGTGKNLDVLRQASLKESNRVLREDLDRMAYSALVVEAAAELWPERESQSEAFDTLCSALHLLSERNPRIAALAVCWQLLSLAGYQPEFDHCVICGDDQCLLPAFDPDAGGVSCPSCRQLDHLSLSESSCVLLKRLFTLNLLEPEHFTTSASAVAEVENLLLHFLAHRLDKQLHSISFIRSLSNLG</sequence>
<comment type="similarity">
    <text evidence="1 7">Belongs to the RecO family.</text>
</comment>
<evidence type="ECO:0000313" key="9">
    <source>
        <dbReference type="EMBL" id="KYZ77036.1"/>
    </source>
</evidence>
<keyword evidence="10" id="KW-1185">Reference proteome</keyword>
<evidence type="ECO:0000256" key="6">
    <source>
        <dbReference type="ARBA" id="ARBA00033409"/>
    </source>
</evidence>
<dbReference type="SUPFAM" id="SSF50249">
    <property type="entry name" value="Nucleic acid-binding proteins"/>
    <property type="match status" value="1"/>
</dbReference>
<dbReference type="GO" id="GO:0006310">
    <property type="term" value="P:DNA recombination"/>
    <property type="evidence" value="ECO:0007669"/>
    <property type="project" value="UniProtKB-UniRule"/>
</dbReference>
<dbReference type="AlphaFoldDB" id="A0A154BST8"/>
<organism evidence="9 10">
    <name type="scientific">Anaerosporomusa subterranea</name>
    <dbReference type="NCBI Taxonomy" id="1794912"/>
    <lineage>
        <taxon>Bacteria</taxon>
        <taxon>Bacillati</taxon>
        <taxon>Bacillota</taxon>
        <taxon>Negativicutes</taxon>
        <taxon>Acetonemataceae</taxon>
        <taxon>Anaerosporomusa</taxon>
    </lineage>
</organism>
<evidence type="ECO:0000313" key="10">
    <source>
        <dbReference type="Proteomes" id="UP000076268"/>
    </source>
</evidence>
<keyword evidence="3 7" id="KW-0227">DNA damage</keyword>
<evidence type="ECO:0000256" key="3">
    <source>
        <dbReference type="ARBA" id="ARBA00022763"/>
    </source>
</evidence>
<dbReference type="NCBIfam" id="TIGR00613">
    <property type="entry name" value="reco"/>
    <property type="match status" value="1"/>
</dbReference>
<comment type="function">
    <text evidence="7">Involved in DNA repair and RecF pathway recombination.</text>
</comment>
<dbReference type="Gene3D" id="2.40.50.140">
    <property type="entry name" value="Nucleic acid-binding proteins"/>
    <property type="match status" value="1"/>
</dbReference>
<dbReference type="OrthoDB" id="9797083at2"/>
<keyword evidence="5 7" id="KW-0234">DNA repair</keyword>
<dbReference type="STRING" id="1794912.AXX12_02520"/>
<protein>
    <recommendedName>
        <fullName evidence="2 7">DNA repair protein RecO</fullName>
    </recommendedName>
    <alternativeName>
        <fullName evidence="6 7">Recombination protein O</fullName>
    </alternativeName>
</protein>
<name>A0A154BST8_ANASB</name>
<dbReference type="Pfam" id="PF11967">
    <property type="entry name" value="RecO_N"/>
    <property type="match status" value="1"/>
</dbReference>
<dbReference type="RefSeq" id="WP_066238619.1">
    <property type="nucleotide sequence ID" value="NZ_LSGP01000013.1"/>
</dbReference>
<reference evidence="9 10" key="1">
    <citation type="submission" date="2016-02" db="EMBL/GenBank/DDBJ databases">
        <title>Anaerosporomusa subterraneum gen. nov., sp. nov., a spore-forming obligate anaerobe isolated from saprolite.</title>
        <authorList>
            <person name="Choi J.K."/>
            <person name="Shah M."/>
            <person name="Yee N."/>
        </authorList>
    </citation>
    <scope>NUCLEOTIDE SEQUENCE [LARGE SCALE GENOMIC DNA]</scope>
    <source>
        <strain evidence="9 10">RU4</strain>
    </source>
</reference>
<dbReference type="Gene3D" id="6.20.220.20">
    <property type="entry name" value="Recombination protein O, zinc-binding domain"/>
    <property type="match status" value="1"/>
</dbReference>
<proteinExistence type="inferred from homology"/>
<dbReference type="HAMAP" id="MF_00201">
    <property type="entry name" value="RecO"/>
    <property type="match status" value="1"/>
</dbReference>
<dbReference type="Proteomes" id="UP000076268">
    <property type="component" value="Unassembled WGS sequence"/>
</dbReference>
<dbReference type="PANTHER" id="PTHR33991:SF1">
    <property type="entry name" value="DNA REPAIR PROTEIN RECO"/>
    <property type="match status" value="1"/>
</dbReference>
<gene>
    <name evidence="7" type="primary">recO</name>
    <name evidence="9" type="ORF">AXX12_02520</name>
</gene>